<sequence length="113" mass="13267">MYWVRELARRYNHSGIEGLGDHRENNPGKEPLLDEVQIAQLLQVIQGPAPDGGLWNGRKVADWMSEVLGYRVWPQRGWEYLKAMEYRLRIPRPENQKADLIEQEEWKKNSPLG</sequence>
<dbReference type="HOGENOM" id="CLU_138407_1_0_3"/>
<evidence type="ECO:0000313" key="4">
    <source>
        <dbReference type="Proteomes" id="UP000001203"/>
    </source>
</evidence>
<dbReference type="EMBL" id="CP000806">
    <property type="protein sequence ID" value="ACB53682.1"/>
    <property type="molecule type" value="Genomic_DNA"/>
</dbReference>
<dbReference type="AlphaFoldDB" id="B1WTG7"/>
<feature type="domain" description="Winged helix-turn helix" evidence="1">
    <location>
        <begin position="51"/>
        <end position="110"/>
    </location>
</feature>
<keyword evidence="4" id="KW-1185">Reference proteome</keyword>
<dbReference type="InterPro" id="IPR025959">
    <property type="entry name" value="Winged_HTH_dom"/>
</dbReference>
<accession>B1WTG7</accession>
<organism evidence="2 4">
    <name type="scientific">Crocosphaera subtropica (strain ATCC 51142 / BH68)</name>
    <name type="common">Cyanothece sp. (strain ATCC 51142)</name>
    <dbReference type="NCBI Taxonomy" id="43989"/>
    <lineage>
        <taxon>Bacteria</taxon>
        <taxon>Bacillati</taxon>
        <taxon>Cyanobacteriota</taxon>
        <taxon>Cyanophyceae</taxon>
        <taxon>Oscillatoriophycideae</taxon>
        <taxon>Chroococcales</taxon>
        <taxon>Aphanothecaceae</taxon>
        <taxon>Crocosphaera</taxon>
        <taxon>Crocosphaera subtropica</taxon>
    </lineage>
</organism>
<dbReference type="KEGG" id="cyt:cce_4334"/>
<dbReference type="eggNOG" id="COG3415">
    <property type="taxonomic scope" value="Bacteria"/>
</dbReference>
<gene>
    <name evidence="2" type="ordered locus">cce_4334</name>
    <name evidence="3" type="ordered locus">cce_4713</name>
</gene>
<dbReference type="KEGG" id="cyt:cce_4713"/>
<name>B1WTG7_CROS5</name>
<dbReference type="EMBL" id="CP000806">
    <property type="protein sequence ID" value="ACB54061.1"/>
    <property type="molecule type" value="Genomic_DNA"/>
</dbReference>
<reference evidence="2 4" key="1">
    <citation type="journal article" date="2008" name="Proc. Natl. Acad. Sci. U.S.A.">
        <title>The genome of Cyanothece 51142, a unicellular diazotrophic cyanobacterium important in the marine nitrogen cycle.</title>
        <authorList>
            <person name="Welsh E.A."/>
            <person name="Liberton M."/>
            <person name="Stoeckel J."/>
            <person name="Loh T."/>
            <person name="Elvitigala T."/>
            <person name="Wang C."/>
            <person name="Wollam A."/>
            <person name="Fulton R.S."/>
            <person name="Clifton S.W."/>
            <person name="Jacobs J.M."/>
            <person name="Aurora R."/>
            <person name="Ghosh B.K."/>
            <person name="Sherman L.A."/>
            <person name="Smith R.D."/>
            <person name="Wilson R.K."/>
            <person name="Pakrasi H.B."/>
        </authorList>
    </citation>
    <scope>NUCLEOTIDE SEQUENCE [LARGE SCALE GENOMIC DNA]</scope>
    <source>
        <strain evidence="2">ATCC 51142</strain>
        <strain evidence="4">ATCC 51142 / BH68</strain>
    </source>
</reference>
<protein>
    <recommendedName>
        <fullName evidence="1">Winged helix-turn helix domain-containing protein</fullName>
    </recommendedName>
</protein>
<evidence type="ECO:0000259" key="1">
    <source>
        <dbReference type="Pfam" id="PF13592"/>
    </source>
</evidence>
<proteinExistence type="predicted"/>
<evidence type="ECO:0000313" key="2">
    <source>
        <dbReference type="EMBL" id="ACB53682.1"/>
    </source>
</evidence>
<evidence type="ECO:0000313" key="3">
    <source>
        <dbReference type="EMBL" id="ACB54061.1"/>
    </source>
</evidence>
<dbReference type="STRING" id="43989.cce_4334"/>
<dbReference type="Pfam" id="PF13592">
    <property type="entry name" value="HTH_33"/>
    <property type="match status" value="1"/>
</dbReference>
<dbReference type="Proteomes" id="UP000001203">
    <property type="component" value="Chromosome circular"/>
</dbReference>